<organism evidence="1 2">
    <name type="scientific">Thermoproteota archaeon</name>
    <dbReference type="NCBI Taxonomy" id="2056631"/>
    <lineage>
        <taxon>Archaea</taxon>
        <taxon>Thermoproteota</taxon>
    </lineage>
</organism>
<dbReference type="AlphaFoldDB" id="A0A497ELA6"/>
<comment type="caution">
    <text evidence="1">The sequence shown here is derived from an EMBL/GenBank/DDBJ whole genome shotgun (WGS) entry which is preliminary data.</text>
</comment>
<sequence>MDSGRFEDAVELAERFGLEELLREAGKLACWYYKSCGDYEYATYMAKRAKLTELVKEIGEQAYERYMSFGNYSKAREIARIANLGKEKMMLAEALDEGIGKYAGRFELSDGREIWMIWKKEKQSSIVTQSYAGNQ</sequence>
<accession>A0A497ELA6</accession>
<name>A0A497ELA6_9CREN</name>
<dbReference type="Proteomes" id="UP000278475">
    <property type="component" value="Unassembled WGS sequence"/>
</dbReference>
<proteinExistence type="predicted"/>
<evidence type="ECO:0000313" key="1">
    <source>
        <dbReference type="EMBL" id="RLE47840.1"/>
    </source>
</evidence>
<evidence type="ECO:0000313" key="2">
    <source>
        <dbReference type="Proteomes" id="UP000278475"/>
    </source>
</evidence>
<dbReference type="EMBL" id="QMQV01000103">
    <property type="protein sequence ID" value="RLE47840.1"/>
    <property type="molecule type" value="Genomic_DNA"/>
</dbReference>
<protein>
    <submittedName>
        <fullName evidence="1">Uncharacterized protein</fullName>
    </submittedName>
</protein>
<reference evidence="1 2" key="1">
    <citation type="submission" date="2018-06" db="EMBL/GenBank/DDBJ databases">
        <title>Extensive metabolic versatility and redundancy in microbially diverse, dynamic hydrothermal sediments.</title>
        <authorList>
            <person name="Dombrowski N."/>
            <person name="Teske A."/>
            <person name="Baker B.J."/>
        </authorList>
    </citation>
    <scope>NUCLEOTIDE SEQUENCE [LARGE SCALE GENOMIC DNA]</scope>
    <source>
        <strain evidence="1">B66_G16</strain>
    </source>
</reference>
<gene>
    <name evidence="1" type="ORF">DRJ31_08275</name>
</gene>